<dbReference type="AlphaFoldDB" id="A0A9K3IMN3"/>
<dbReference type="PROSITE" id="PS51011">
    <property type="entry name" value="ARID"/>
    <property type="match status" value="1"/>
</dbReference>
<evidence type="ECO:0000259" key="1">
    <source>
        <dbReference type="PROSITE" id="PS51011"/>
    </source>
</evidence>
<proteinExistence type="predicted"/>
<name>A0A9K3IMN3_HELAN</name>
<dbReference type="PANTHER" id="PTHR46410:SF26">
    <property type="entry name" value="BULB-TYPE LECTIN DOMAIN-CONTAINING PROTEIN-RELATED"/>
    <property type="match status" value="1"/>
</dbReference>
<dbReference type="GO" id="GO:0003677">
    <property type="term" value="F:DNA binding"/>
    <property type="evidence" value="ECO:0007669"/>
    <property type="project" value="InterPro"/>
</dbReference>
<gene>
    <name evidence="2" type="ORF">HanXRQr2_Chr07g0306241</name>
</gene>
<protein>
    <submittedName>
        <fullName evidence="2">Transcription factor &amp; chromatin remodeling ARID family</fullName>
    </submittedName>
</protein>
<reference evidence="2" key="1">
    <citation type="journal article" date="2017" name="Nature">
        <title>The sunflower genome provides insights into oil metabolism, flowering and Asterid evolution.</title>
        <authorList>
            <person name="Badouin H."/>
            <person name="Gouzy J."/>
            <person name="Grassa C.J."/>
            <person name="Murat F."/>
            <person name="Staton S.E."/>
            <person name="Cottret L."/>
            <person name="Lelandais-Briere C."/>
            <person name="Owens G.L."/>
            <person name="Carrere S."/>
            <person name="Mayjonade B."/>
            <person name="Legrand L."/>
            <person name="Gill N."/>
            <person name="Kane N.C."/>
            <person name="Bowers J.E."/>
            <person name="Hubner S."/>
            <person name="Bellec A."/>
            <person name="Berard A."/>
            <person name="Berges H."/>
            <person name="Blanchet N."/>
            <person name="Boniface M.C."/>
            <person name="Brunel D."/>
            <person name="Catrice O."/>
            <person name="Chaidir N."/>
            <person name="Claudel C."/>
            <person name="Donnadieu C."/>
            <person name="Faraut T."/>
            <person name="Fievet G."/>
            <person name="Helmstetter N."/>
            <person name="King M."/>
            <person name="Knapp S.J."/>
            <person name="Lai Z."/>
            <person name="Le Paslier M.C."/>
            <person name="Lippi Y."/>
            <person name="Lorenzon L."/>
            <person name="Mandel J.R."/>
            <person name="Marage G."/>
            <person name="Marchand G."/>
            <person name="Marquand E."/>
            <person name="Bret-Mestries E."/>
            <person name="Morien E."/>
            <person name="Nambeesan S."/>
            <person name="Nguyen T."/>
            <person name="Pegot-Espagnet P."/>
            <person name="Pouilly N."/>
            <person name="Raftis F."/>
            <person name="Sallet E."/>
            <person name="Schiex T."/>
            <person name="Thomas J."/>
            <person name="Vandecasteele C."/>
            <person name="Vares D."/>
            <person name="Vear F."/>
            <person name="Vautrin S."/>
            <person name="Crespi M."/>
            <person name="Mangin B."/>
            <person name="Burke J.M."/>
            <person name="Salse J."/>
            <person name="Munos S."/>
            <person name="Vincourt P."/>
            <person name="Rieseberg L.H."/>
            <person name="Langlade N.B."/>
        </authorList>
    </citation>
    <scope>NUCLEOTIDE SEQUENCE</scope>
    <source>
        <tissue evidence="2">Leaves</tissue>
    </source>
</reference>
<evidence type="ECO:0000313" key="2">
    <source>
        <dbReference type="EMBL" id="KAF5799592.1"/>
    </source>
</evidence>
<evidence type="ECO:0000313" key="3">
    <source>
        <dbReference type="Proteomes" id="UP000215914"/>
    </source>
</evidence>
<reference evidence="2" key="2">
    <citation type="submission" date="2020-06" db="EMBL/GenBank/DDBJ databases">
        <title>Helianthus annuus Genome sequencing and assembly Release 2.</title>
        <authorList>
            <person name="Gouzy J."/>
            <person name="Langlade N."/>
            <person name="Munos S."/>
        </authorList>
    </citation>
    <scope>NUCLEOTIDE SEQUENCE</scope>
    <source>
        <tissue evidence="2">Leaves</tissue>
    </source>
</reference>
<keyword evidence="3" id="KW-1185">Reference proteome</keyword>
<organism evidence="2 3">
    <name type="scientific">Helianthus annuus</name>
    <name type="common">Common sunflower</name>
    <dbReference type="NCBI Taxonomy" id="4232"/>
    <lineage>
        <taxon>Eukaryota</taxon>
        <taxon>Viridiplantae</taxon>
        <taxon>Streptophyta</taxon>
        <taxon>Embryophyta</taxon>
        <taxon>Tracheophyta</taxon>
        <taxon>Spermatophyta</taxon>
        <taxon>Magnoliopsida</taxon>
        <taxon>eudicotyledons</taxon>
        <taxon>Gunneridae</taxon>
        <taxon>Pentapetalae</taxon>
        <taxon>asterids</taxon>
        <taxon>campanulids</taxon>
        <taxon>Asterales</taxon>
        <taxon>Asteraceae</taxon>
        <taxon>Asteroideae</taxon>
        <taxon>Heliantheae alliance</taxon>
        <taxon>Heliantheae</taxon>
        <taxon>Helianthus</taxon>
    </lineage>
</organism>
<accession>A0A9K3IMN3</accession>
<dbReference type="PANTHER" id="PTHR46410">
    <property type="entry name" value="AT-RICH INTERACTIVE DOMAIN-CONTAINING PROTEIN 2"/>
    <property type="match status" value="1"/>
</dbReference>
<dbReference type="InterPro" id="IPR036431">
    <property type="entry name" value="ARID_dom_sf"/>
</dbReference>
<dbReference type="Gramene" id="mRNA:HanXRQr2_Chr07g0306241">
    <property type="protein sequence ID" value="CDS:HanXRQr2_Chr07g0306241.1"/>
    <property type="gene ID" value="HanXRQr2_Chr07g0306241"/>
</dbReference>
<dbReference type="Pfam" id="PF01388">
    <property type="entry name" value="ARID"/>
    <property type="match status" value="1"/>
</dbReference>
<comment type="caution">
    <text evidence="2">The sequence shown here is derived from an EMBL/GenBank/DDBJ whole genome shotgun (WGS) entry which is preliminary data.</text>
</comment>
<feature type="domain" description="ARID" evidence="1">
    <location>
        <begin position="1"/>
        <end position="87"/>
    </location>
</feature>
<dbReference type="EMBL" id="MNCJ02000322">
    <property type="protein sequence ID" value="KAF5799592.1"/>
    <property type="molecule type" value="Genomic_DNA"/>
</dbReference>
<sequence length="174" mass="20393">MMDWFLRIRTGITTRPIPVYMSNNKKVNLLELYMVIKREGCHRNVTSNNLWAMVSKDMGHDYGDGDYMRILYAMYLDVIIYYYNFKSLQGDVREGQAQGYAGTEEKVVDEGRRTMSTGCIPEDDREHYALFDGNDWMGLKKAQKRQRFDFWQAEKAVNEANLSVLMHSCKYNPV</sequence>
<dbReference type="Gene3D" id="1.10.150.60">
    <property type="entry name" value="ARID DNA-binding domain"/>
    <property type="match status" value="1"/>
</dbReference>
<dbReference type="InterPro" id="IPR001606">
    <property type="entry name" value="ARID_dom"/>
</dbReference>
<dbReference type="SUPFAM" id="SSF46774">
    <property type="entry name" value="ARID-like"/>
    <property type="match status" value="1"/>
</dbReference>
<dbReference type="Proteomes" id="UP000215914">
    <property type="component" value="Unassembled WGS sequence"/>
</dbReference>